<keyword evidence="10 20" id="KW-0677">Repeat</keyword>
<feature type="binding site" evidence="20">
    <location>
        <position position="177"/>
    </location>
    <ligand>
        <name>UDP-N-acetyl-alpha-D-glucosamine</name>
        <dbReference type="ChEBI" id="CHEBI:57705"/>
    </ligand>
</feature>
<dbReference type="InterPro" id="IPR005835">
    <property type="entry name" value="NTP_transferase_dom"/>
</dbReference>
<dbReference type="EC" id="2.7.7.23" evidence="20"/>
<keyword evidence="8 20" id="KW-0548">Nucleotidyltransferase</keyword>
<name>A0A068VVI6_PROFF</name>
<feature type="binding site" evidence="20">
    <location>
        <position position="163"/>
    </location>
    <ligand>
        <name>UDP-N-acetyl-alpha-D-glucosamine</name>
        <dbReference type="ChEBI" id="CHEBI:57705"/>
    </ligand>
</feature>
<feature type="binding site" evidence="20">
    <location>
        <position position="427"/>
    </location>
    <ligand>
        <name>acetyl-CoA</name>
        <dbReference type="ChEBI" id="CHEBI:57288"/>
    </ligand>
</feature>
<evidence type="ECO:0000256" key="1">
    <source>
        <dbReference type="ARBA" id="ARBA00004496"/>
    </source>
</evidence>
<evidence type="ECO:0000313" key="23">
    <source>
        <dbReference type="EMBL" id="CEP27216.1"/>
    </source>
</evidence>
<feature type="region of interest" description="Disordered" evidence="21">
    <location>
        <begin position="471"/>
        <end position="493"/>
    </location>
</feature>
<comment type="cofactor">
    <cofactor evidence="20">
        <name>Mg(2+)</name>
        <dbReference type="ChEBI" id="CHEBI:18420"/>
    </cofactor>
    <text evidence="20">Binds 1 Mg(2+) ion per subunit.</text>
</comment>
<dbReference type="PANTHER" id="PTHR43584:SF3">
    <property type="entry name" value="BIFUNCTIONAL PROTEIN GLMU"/>
    <property type="match status" value="1"/>
</dbReference>
<comment type="pathway">
    <text evidence="2 20">Nucleotide-sugar biosynthesis; UDP-N-acetyl-alpha-D-glucosamine biosynthesis; N-acetyl-alpha-D-glucosamine 1-phosphate from alpha-D-glucosamine 6-phosphate (route II): step 2/2.</text>
</comment>
<evidence type="ECO:0000256" key="4">
    <source>
        <dbReference type="ARBA" id="ARBA00007707"/>
    </source>
</evidence>
<keyword evidence="14 20" id="KW-0511">Multifunctional enzyme</keyword>
<keyword evidence="11 20" id="KW-0460">Magnesium</keyword>
<evidence type="ECO:0000256" key="14">
    <source>
        <dbReference type="ARBA" id="ARBA00023268"/>
    </source>
</evidence>
<dbReference type="SUPFAM" id="SSF53448">
    <property type="entry name" value="Nucleotide-diphospho-sugar transferases"/>
    <property type="match status" value="1"/>
</dbReference>
<evidence type="ECO:0000256" key="13">
    <source>
        <dbReference type="ARBA" id="ARBA00022984"/>
    </source>
</evidence>
<dbReference type="EC" id="2.3.1.157" evidence="20"/>
<evidence type="ECO:0000256" key="21">
    <source>
        <dbReference type="SAM" id="MobiDB-lite"/>
    </source>
</evidence>
<organism evidence="23">
    <name type="scientific">Propionibacterium freudenreichii subsp. freudenreichii</name>
    <dbReference type="NCBI Taxonomy" id="66712"/>
    <lineage>
        <taxon>Bacteria</taxon>
        <taxon>Bacillati</taxon>
        <taxon>Actinomycetota</taxon>
        <taxon>Actinomycetes</taxon>
        <taxon>Propionibacteriales</taxon>
        <taxon>Propionibacteriaceae</taxon>
        <taxon>Propionibacterium</taxon>
    </lineage>
</organism>
<dbReference type="GO" id="GO:0000287">
    <property type="term" value="F:magnesium ion binding"/>
    <property type="evidence" value="ECO:0007669"/>
    <property type="project" value="UniProtKB-UniRule"/>
</dbReference>
<dbReference type="InterPro" id="IPR005882">
    <property type="entry name" value="Bifunctional_GlmU"/>
</dbReference>
<keyword evidence="16 20" id="KW-0961">Cell wall biogenesis/degradation</keyword>
<feature type="binding site" evidence="20">
    <location>
        <position position="192"/>
    </location>
    <ligand>
        <name>UDP-N-acetyl-alpha-D-glucosamine</name>
        <dbReference type="ChEBI" id="CHEBI:57705"/>
    </ligand>
</feature>
<evidence type="ECO:0000256" key="20">
    <source>
        <dbReference type="HAMAP-Rule" id="MF_01631"/>
    </source>
</evidence>
<comment type="similarity">
    <text evidence="4 20">In the C-terminal section; belongs to the transferase hexapeptide repeat family.</text>
</comment>
<dbReference type="Pfam" id="PF14602">
    <property type="entry name" value="Hexapep_2"/>
    <property type="match status" value="1"/>
</dbReference>
<dbReference type="KEGG" id="pfre:RM25_1657"/>
<dbReference type="GO" id="GO:0019134">
    <property type="term" value="F:glucosamine-1-phosphate N-acetyltransferase activity"/>
    <property type="evidence" value="ECO:0007669"/>
    <property type="project" value="UniProtKB-UniRule"/>
</dbReference>
<feature type="binding site" evidence="20">
    <location>
        <position position="95"/>
    </location>
    <ligand>
        <name>UDP-N-acetyl-alpha-D-glucosamine</name>
        <dbReference type="ChEBI" id="CHEBI:57705"/>
    </ligand>
</feature>
<dbReference type="HAMAP" id="MF_01631">
    <property type="entry name" value="GlmU"/>
    <property type="match status" value="1"/>
</dbReference>
<dbReference type="InterPro" id="IPR050065">
    <property type="entry name" value="GlmU-like"/>
</dbReference>
<evidence type="ECO:0000256" key="11">
    <source>
        <dbReference type="ARBA" id="ARBA00022842"/>
    </source>
</evidence>
<dbReference type="Pfam" id="PF00483">
    <property type="entry name" value="NTP_transferase"/>
    <property type="match status" value="1"/>
</dbReference>
<feature type="region of interest" description="Linker" evidence="20">
    <location>
        <begin position="253"/>
        <end position="273"/>
    </location>
</feature>
<comment type="pathway">
    <text evidence="20">Bacterial outer membrane biogenesis; LPS lipid A biosynthesis.</text>
</comment>
<dbReference type="GO" id="GO:0009245">
    <property type="term" value="P:lipid A biosynthetic process"/>
    <property type="evidence" value="ECO:0007669"/>
    <property type="project" value="UniProtKB-UniRule"/>
</dbReference>
<evidence type="ECO:0000256" key="8">
    <source>
        <dbReference type="ARBA" id="ARBA00022695"/>
    </source>
</evidence>
<dbReference type="GO" id="GO:0009252">
    <property type="term" value="P:peptidoglycan biosynthetic process"/>
    <property type="evidence" value="ECO:0007669"/>
    <property type="project" value="UniProtKB-UniRule"/>
</dbReference>
<dbReference type="GeneID" id="61221625"/>
<feature type="binding site" evidence="20">
    <location>
        <begin position="408"/>
        <end position="409"/>
    </location>
    <ligand>
        <name>acetyl-CoA</name>
        <dbReference type="ChEBI" id="CHEBI:57288"/>
    </ligand>
</feature>
<evidence type="ECO:0000256" key="17">
    <source>
        <dbReference type="ARBA" id="ARBA00048247"/>
    </source>
</evidence>
<gene>
    <name evidence="20 23" type="primary">glmU</name>
    <name evidence="23" type="ORF">PFCIRM138_00250</name>
</gene>
<dbReference type="AlphaFoldDB" id="A0A068VVI6"/>
<evidence type="ECO:0000256" key="3">
    <source>
        <dbReference type="ARBA" id="ARBA00005208"/>
    </source>
</evidence>
<dbReference type="RefSeq" id="WP_013161608.1">
    <property type="nucleotide sequence ID" value="NZ_CP010341.1"/>
</dbReference>
<comment type="function">
    <text evidence="19 20">Catalyzes the last two sequential reactions in the de novo biosynthetic pathway for UDP-N-acetylglucosamine (UDP-GlcNAc). The C-terminal domain catalyzes the transfer of acetyl group from acetyl coenzyme A to glucosamine-1-phosphate (GlcN-1-P) to produce N-acetylglucosamine-1-phosphate (GlcNAc-1-P), which is converted into UDP-GlcNAc by the transfer of uridine 5-monophosphate (from uridine 5-triphosphate), a reaction catalyzed by the N-terminal domain.</text>
</comment>
<dbReference type="InterPro" id="IPR038009">
    <property type="entry name" value="GlmU_C_LbH"/>
</dbReference>
<keyword evidence="9 20" id="KW-0479">Metal-binding</keyword>
<evidence type="ECO:0000256" key="6">
    <source>
        <dbReference type="ARBA" id="ARBA00022490"/>
    </source>
</evidence>
<feature type="region of interest" description="Pyrophosphorylase" evidence="20">
    <location>
        <begin position="1"/>
        <end position="252"/>
    </location>
</feature>
<dbReference type="CDD" id="cd03353">
    <property type="entry name" value="LbH_GlmU_C"/>
    <property type="match status" value="1"/>
</dbReference>
<dbReference type="GO" id="GO:0071555">
    <property type="term" value="P:cell wall organization"/>
    <property type="evidence" value="ECO:0007669"/>
    <property type="project" value="UniProtKB-KW"/>
</dbReference>
<feature type="binding site" evidence="20">
    <location>
        <position position="445"/>
    </location>
    <ligand>
        <name>acetyl-CoA</name>
        <dbReference type="ChEBI" id="CHEBI:57288"/>
    </ligand>
</feature>
<dbReference type="Gene3D" id="2.160.10.10">
    <property type="entry name" value="Hexapeptide repeat proteins"/>
    <property type="match status" value="1"/>
</dbReference>
<feature type="binding site" evidence="20">
    <location>
        <position position="355"/>
    </location>
    <ligand>
        <name>UDP-N-acetyl-alpha-D-glucosamine</name>
        <dbReference type="ChEBI" id="CHEBI:57705"/>
    </ligand>
</feature>
<keyword evidence="12 20" id="KW-0133">Cell shape</keyword>
<comment type="catalytic activity">
    <reaction evidence="17 20">
        <text>alpha-D-glucosamine 1-phosphate + acetyl-CoA = N-acetyl-alpha-D-glucosamine 1-phosphate + CoA + H(+)</text>
        <dbReference type="Rhea" id="RHEA:13725"/>
        <dbReference type="ChEBI" id="CHEBI:15378"/>
        <dbReference type="ChEBI" id="CHEBI:57287"/>
        <dbReference type="ChEBI" id="CHEBI:57288"/>
        <dbReference type="ChEBI" id="CHEBI:57776"/>
        <dbReference type="ChEBI" id="CHEBI:58516"/>
        <dbReference type="EC" id="2.3.1.157"/>
    </reaction>
</comment>
<dbReference type="UniPathway" id="UPA00113">
    <property type="reaction ID" value="UER00532"/>
</dbReference>
<evidence type="ECO:0000259" key="22">
    <source>
        <dbReference type="Pfam" id="PF00483"/>
    </source>
</evidence>
<feature type="binding site" evidence="20">
    <location>
        <position position="126"/>
    </location>
    <ligand>
        <name>Mg(2+)</name>
        <dbReference type="ChEBI" id="CHEBI:18420"/>
    </ligand>
</feature>
<feature type="active site" description="Proton acceptor" evidence="20">
    <location>
        <position position="385"/>
    </location>
</feature>
<evidence type="ECO:0000256" key="12">
    <source>
        <dbReference type="ARBA" id="ARBA00022960"/>
    </source>
</evidence>
<dbReference type="SUPFAM" id="SSF51161">
    <property type="entry name" value="Trimeric LpxA-like enzymes"/>
    <property type="match status" value="1"/>
</dbReference>
<dbReference type="GO" id="GO:0005737">
    <property type="term" value="C:cytoplasm"/>
    <property type="evidence" value="ECO:0007669"/>
    <property type="project" value="UniProtKB-SubCell"/>
</dbReference>
<evidence type="ECO:0000256" key="5">
    <source>
        <dbReference type="ARBA" id="ARBA00007947"/>
    </source>
</evidence>
<evidence type="ECO:0000256" key="2">
    <source>
        <dbReference type="ARBA" id="ARBA00005166"/>
    </source>
</evidence>
<evidence type="ECO:0000256" key="7">
    <source>
        <dbReference type="ARBA" id="ARBA00022679"/>
    </source>
</evidence>
<feature type="binding site" evidence="20">
    <location>
        <begin position="124"/>
        <end position="126"/>
    </location>
    <ligand>
        <name>UDP-N-acetyl-alpha-D-glucosamine</name>
        <dbReference type="ChEBI" id="CHEBI:57705"/>
    </ligand>
</feature>
<reference evidence="23" key="1">
    <citation type="submission" date="2014-08" db="EMBL/GenBank/DDBJ databases">
        <authorList>
            <person name="Falentin Helene"/>
        </authorList>
    </citation>
    <scope>NUCLEOTIDE SEQUENCE</scope>
</reference>
<feature type="binding site" evidence="20">
    <location>
        <position position="462"/>
    </location>
    <ligand>
        <name>acetyl-CoA</name>
        <dbReference type="ChEBI" id="CHEBI:57288"/>
    </ligand>
</feature>
<dbReference type="InterPro" id="IPR029044">
    <property type="entry name" value="Nucleotide-diphossugar_trans"/>
</dbReference>
<keyword evidence="13 20" id="KW-0573">Peptidoglycan synthesis</keyword>
<feature type="binding site" evidence="20">
    <location>
        <position position="402"/>
    </location>
    <ligand>
        <name>acetyl-CoA</name>
        <dbReference type="ChEBI" id="CHEBI:57288"/>
    </ligand>
</feature>
<dbReference type="InterPro" id="IPR011004">
    <property type="entry name" value="Trimer_LpxA-like_sf"/>
</dbReference>
<dbReference type="GO" id="GO:0016020">
    <property type="term" value="C:membrane"/>
    <property type="evidence" value="ECO:0007669"/>
    <property type="project" value="GOC"/>
</dbReference>
<evidence type="ECO:0000256" key="15">
    <source>
        <dbReference type="ARBA" id="ARBA00023315"/>
    </source>
</evidence>
<evidence type="ECO:0000256" key="18">
    <source>
        <dbReference type="ARBA" id="ARBA00048493"/>
    </source>
</evidence>
<dbReference type="GO" id="GO:0000902">
    <property type="term" value="P:cell morphogenesis"/>
    <property type="evidence" value="ECO:0007669"/>
    <property type="project" value="UniProtKB-UniRule"/>
</dbReference>
<feature type="region of interest" description="N-acetyltransferase" evidence="20">
    <location>
        <begin position="274"/>
        <end position="515"/>
    </location>
</feature>
<dbReference type="NCBIfam" id="TIGR01173">
    <property type="entry name" value="glmU"/>
    <property type="match status" value="1"/>
</dbReference>
<dbReference type="EMBL" id="LM676429">
    <property type="protein sequence ID" value="CEP27216.1"/>
    <property type="molecule type" value="Genomic_DNA"/>
</dbReference>
<feature type="binding site" evidence="20">
    <location>
        <position position="42"/>
    </location>
    <ligand>
        <name>UDP-N-acetyl-alpha-D-glucosamine</name>
        <dbReference type="ChEBI" id="CHEBI:57705"/>
    </ligand>
</feature>
<evidence type="ECO:0000256" key="10">
    <source>
        <dbReference type="ARBA" id="ARBA00022737"/>
    </source>
</evidence>
<feature type="binding site" evidence="20">
    <location>
        <position position="250"/>
    </location>
    <ligand>
        <name>Mg(2+)</name>
        <dbReference type="ChEBI" id="CHEBI:18420"/>
    </ligand>
</feature>
<dbReference type="PROSITE" id="PS00101">
    <property type="entry name" value="HEXAPEP_TRANSFERASES"/>
    <property type="match status" value="1"/>
</dbReference>
<evidence type="ECO:0000256" key="19">
    <source>
        <dbReference type="ARBA" id="ARBA00049628"/>
    </source>
</evidence>
<dbReference type="InterPro" id="IPR018357">
    <property type="entry name" value="Hexapep_transf_CS"/>
</dbReference>
<dbReference type="CDD" id="cd02540">
    <property type="entry name" value="GT2_GlmU_N_bac"/>
    <property type="match status" value="1"/>
</dbReference>
<evidence type="ECO:0000256" key="9">
    <source>
        <dbReference type="ARBA" id="ARBA00022723"/>
    </source>
</evidence>
<accession>A0A068VVI6</accession>
<comment type="catalytic activity">
    <reaction evidence="18 20">
        <text>N-acetyl-alpha-D-glucosamine 1-phosphate + UTP + H(+) = UDP-N-acetyl-alpha-D-glucosamine + diphosphate</text>
        <dbReference type="Rhea" id="RHEA:13509"/>
        <dbReference type="ChEBI" id="CHEBI:15378"/>
        <dbReference type="ChEBI" id="CHEBI:33019"/>
        <dbReference type="ChEBI" id="CHEBI:46398"/>
        <dbReference type="ChEBI" id="CHEBI:57705"/>
        <dbReference type="ChEBI" id="CHEBI:57776"/>
        <dbReference type="EC" id="2.7.7.23"/>
    </reaction>
</comment>
<feature type="binding site" evidence="20">
    <location>
        <position position="250"/>
    </location>
    <ligand>
        <name>UDP-N-acetyl-alpha-D-glucosamine</name>
        <dbReference type="ChEBI" id="CHEBI:57705"/>
    </ligand>
</feature>
<keyword evidence="7 20" id="KW-0808">Transferase</keyword>
<keyword evidence="15 20" id="KW-0012">Acyltransferase</keyword>
<dbReference type="PANTHER" id="PTHR43584">
    <property type="entry name" value="NUCLEOTIDYL TRANSFERASE"/>
    <property type="match status" value="1"/>
</dbReference>
<feature type="binding site" evidence="20">
    <location>
        <begin position="28"/>
        <end position="31"/>
    </location>
    <ligand>
        <name>UDP-N-acetyl-alpha-D-glucosamine</name>
        <dbReference type="ChEBI" id="CHEBI:57705"/>
    </ligand>
</feature>
<dbReference type="UniPathway" id="UPA00973"/>
<proteinExistence type="inferred from homology"/>
<comment type="subcellular location">
    <subcellularLocation>
        <location evidence="1 20">Cytoplasm</location>
    </subcellularLocation>
</comment>
<dbReference type="InterPro" id="IPR001451">
    <property type="entry name" value="Hexapep"/>
</dbReference>
<feature type="binding site" evidence="20">
    <location>
        <position position="388"/>
    </location>
    <ligand>
        <name>UDP-N-acetyl-alpha-D-glucosamine</name>
        <dbReference type="ChEBI" id="CHEBI:57705"/>
    </ligand>
</feature>
<feature type="binding site" evidence="20">
    <location>
        <position position="373"/>
    </location>
    <ligand>
        <name>UDP-N-acetyl-alpha-D-glucosamine</name>
        <dbReference type="ChEBI" id="CHEBI:57705"/>
    </ligand>
</feature>
<dbReference type="GO" id="GO:0008360">
    <property type="term" value="P:regulation of cell shape"/>
    <property type="evidence" value="ECO:0007669"/>
    <property type="project" value="UniProtKB-KW"/>
</dbReference>
<dbReference type="Gene3D" id="3.90.550.10">
    <property type="entry name" value="Spore Coat Polysaccharide Biosynthesis Protein SpsA, Chain A"/>
    <property type="match status" value="1"/>
</dbReference>
<sequence>MSTHSERTAPQRSSDATAVPRVAAVIVLAAGEGTRMKSRTSKILHEVAGESMISSALRAAAALEPQRLVVVVGHQRAQVEEHLAEVAPEATIAVQEQQNGTGDAVRVGLDALPADLSGDVVVTYGDVPMLSGATLQALVDTHNTQHNAATVLTANVDDPTGYGRVVRENHQVLRIVEHKDADPDELFITEINSGIYVFDADLLRRGLASLRTNNSQGELYLTDVIEYANRHHHAVGAYQTEDTWQTEGVNDRVQLARMNAEVNRRICEHWMLQGVTIADPATTWIQRDVTLEQDVTLLPGTQLLGATSIAAGATIGPDTTLKDVEVGEDAQVIRTHGELAVIGPRTNVGPWARLRPGTELAMGGKIGTFVETKNAKIGENSKVPHLTYCGDAIIGEDVNVGAGTVFANYDGKHKSTTHLGDDVFIGSNSVLVAPVDVADGAFVAAGSAIIDDVPAGALAVARGREHVSDSWVAARHPGSKADEAARNSTGDIHPAVQASRQALAADAAKNSSQDN</sequence>
<feature type="binding site" evidence="20">
    <location>
        <begin position="100"/>
        <end position="101"/>
    </location>
    <ligand>
        <name>UDP-N-acetyl-alpha-D-glucosamine</name>
        <dbReference type="ChEBI" id="CHEBI:57705"/>
    </ligand>
</feature>
<comment type="similarity">
    <text evidence="5 20">In the N-terminal section; belongs to the N-acetylglucosamine-1-phosphate uridyltransferase family.</text>
</comment>
<dbReference type="PATRIC" id="fig|66712.6.peg.1688"/>
<comment type="subunit">
    <text evidence="20">Homotrimer.</text>
</comment>
<dbReference type="NCBIfam" id="NF010932">
    <property type="entry name" value="PRK14352.1"/>
    <property type="match status" value="1"/>
</dbReference>
<protein>
    <recommendedName>
        <fullName evidence="20">Bifunctional protein GlmU</fullName>
    </recommendedName>
    <domain>
        <recommendedName>
            <fullName evidence="20">UDP-N-acetylglucosamine pyrophosphorylase</fullName>
            <ecNumber evidence="20">2.7.7.23</ecNumber>
        </recommendedName>
        <alternativeName>
            <fullName evidence="20">N-acetylglucosamine-1-phosphate uridyltransferase</fullName>
        </alternativeName>
    </domain>
    <domain>
        <recommendedName>
            <fullName evidence="20">Glucosamine-1-phosphate N-acetyltransferase</fullName>
            <ecNumber evidence="20">2.3.1.157</ecNumber>
        </recommendedName>
    </domain>
</protein>
<keyword evidence="6 20" id="KW-0963">Cytoplasm</keyword>
<dbReference type="GO" id="GO:0006048">
    <property type="term" value="P:UDP-N-acetylglucosamine biosynthetic process"/>
    <property type="evidence" value="ECO:0007669"/>
    <property type="project" value="UniProtKB-UniPathway"/>
</dbReference>
<feature type="domain" description="Nucleotidyl transferase" evidence="22">
    <location>
        <begin position="25"/>
        <end position="245"/>
    </location>
</feature>
<feature type="binding site" evidence="20">
    <location>
        <position position="399"/>
    </location>
    <ligand>
        <name>UDP-N-acetyl-alpha-D-glucosamine</name>
        <dbReference type="ChEBI" id="CHEBI:57705"/>
    </ligand>
</feature>
<evidence type="ECO:0000256" key="16">
    <source>
        <dbReference type="ARBA" id="ARBA00023316"/>
    </source>
</evidence>
<comment type="pathway">
    <text evidence="3 20">Nucleotide-sugar biosynthesis; UDP-N-acetyl-alpha-D-glucosamine biosynthesis; UDP-N-acetyl-alpha-D-glucosamine from N-acetyl-alpha-D-glucosamine 1-phosphate: step 1/1.</text>
</comment>
<dbReference type="GO" id="GO:0003977">
    <property type="term" value="F:UDP-N-acetylglucosamine diphosphorylase activity"/>
    <property type="evidence" value="ECO:0007669"/>
    <property type="project" value="UniProtKB-UniRule"/>
</dbReference>